<dbReference type="RefSeq" id="WP_231336557.1">
    <property type="nucleotide sequence ID" value="NZ_CP059573.1"/>
</dbReference>
<keyword evidence="2" id="KW-1185">Reference proteome</keyword>
<proteinExistence type="predicted"/>
<evidence type="ECO:0000313" key="2">
    <source>
        <dbReference type="Proteomes" id="UP001049518"/>
    </source>
</evidence>
<evidence type="ECO:0000313" key="1">
    <source>
        <dbReference type="EMBL" id="QXJ27070.1"/>
    </source>
</evidence>
<accession>A0ABX8R7L4</accession>
<protein>
    <submittedName>
        <fullName evidence="1">Uncharacterized protein</fullName>
    </submittedName>
</protein>
<name>A0ABX8R7L4_9ACTN</name>
<dbReference type="Proteomes" id="UP001049518">
    <property type="component" value="Plasmid pAGRA3207_1"/>
</dbReference>
<keyword evidence="1" id="KW-0614">Plasmid</keyword>
<reference evidence="1" key="1">
    <citation type="submission" date="2020-07" db="EMBL/GenBank/DDBJ databases">
        <authorList>
            <person name="Tarantini F.S."/>
            <person name="Hong K.W."/>
            <person name="Chan K.G."/>
        </authorList>
    </citation>
    <scope>NUCLEOTIDE SEQUENCE</scope>
    <source>
        <strain evidence="1">32-07</strain>
        <plasmid evidence="1">pAGRA3207_1</plasmid>
    </source>
</reference>
<dbReference type="EMBL" id="CP059573">
    <property type="protein sequence ID" value="QXJ27070.1"/>
    <property type="molecule type" value="Genomic_DNA"/>
</dbReference>
<geneLocation type="plasmid" evidence="1 2">
    <name>pAGRA3207_1</name>
</geneLocation>
<organism evidence="1 2">
    <name type="scientific">Actinomadura graeca</name>
    <dbReference type="NCBI Taxonomy" id="2750812"/>
    <lineage>
        <taxon>Bacteria</taxon>
        <taxon>Bacillati</taxon>
        <taxon>Actinomycetota</taxon>
        <taxon>Actinomycetes</taxon>
        <taxon>Streptosporangiales</taxon>
        <taxon>Thermomonosporaceae</taxon>
        <taxon>Actinomadura</taxon>
    </lineage>
</organism>
<gene>
    <name evidence="1" type="ORF">AGRA3207_007869</name>
</gene>
<sequence length="80" mass="9115">MSSPERSPRELADALRRIDNRLQFFRARQAAAAGPVERAAVTWDQWRALTRDVPAELAARLADDLTDVMNAHIRQMARED</sequence>